<dbReference type="InterPro" id="IPR022233">
    <property type="entry name" value="TRAPPC10/Trs130_C"/>
</dbReference>
<evidence type="ECO:0000256" key="4">
    <source>
        <dbReference type="SAM" id="MobiDB-lite"/>
    </source>
</evidence>
<dbReference type="AlphaFoldDB" id="A0A8B9JEA5"/>
<feature type="compositionally biased region" description="Polar residues" evidence="4">
    <location>
        <begin position="1177"/>
        <end position="1189"/>
    </location>
</feature>
<evidence type="ECO:0000256" key="1">
    <source>
        <dbReference type="ARBA" id="ARBA00004555"/>
    </source>
</evidence>
<dbReference type="Pfam" id="PF12584">
    <property type="entry name" value="TRAPPC10"/>
    <property type="match status" value="1"/>
</dbReference>
<dbReference type="Pfam" id="PF23604">
    <property type="entry name" value="Ig_TRAPPC10"/>
    <property type="match status" value="1"/>
</dbReference>
<dbReference type="Pfam" id="PF23036">
    <property type="entry name" value="TRAPPC10_1st"/>
    <property type="match status" value="1"/>
</dbReference>
<dbReference type="InterPro" id="IPR056917">
    <property type="entry name" value="Ig_TRAPPC10"/>
</dbReference>
<dbReference type="Proteomes" id="UP000694621">
    <property type="component" value="Unplaced"/>
</dbReference>
<evidence type="ECO:0000256" key="2">
    <source>
        <dbReference type="ARBA" id="ARBA00022448"/>
    </source>
</evidence>
<dbReference type="Ensembl" id="ENSAMXT00005022424.1">
    <property type="protein sequence ID" value="ENSAMXP00005020279.1"/>
    <property type="gene ID" value="ENSAMXG00005010078.1"/>
</dbReference>
<dbReference type="PANTHER" id="PTHR13251">
    <property type="entry name" value="EPILEPSY HOLOPROSENCEPHALY CANDIDATE 1/TMEM1"/>
    <property type="match status" value="1"/>
</dbReference>
<evidence type="ECO:0000313" key="9">
    <source>
        <dbReference type="Proteomes" id="UP000694621"/>
    </source>
</evidence>
<name>A0A8B9JEA5_ASTMX</name>
<evidence type="ECO:0000259" key="5">
    <source>
        <dbReference type="Pfam" id="PF12584"/>
    </source>
</evidence>
<feature type="domain" description="TRAPPC10/Trs130 N-terminal" evidence="6">
    <location>
        <begin position="22"/>
        <end position="293"/>
    </location>
</feature>
<dbReference type="GO" id="GO:0006891">
    <property type="term" value="P:intra-Golgi vesicle-mediated transport"/>
    <property type="evidence" value="ECO:0007669"/>
    <property type="project" value="TreeGrafter"/>
</dbReference>
<evidence type="ECO:0000256" key="3">
    <source>
        <dbReference type="ARBA" id="ARBA00023034"/>
    </source>
</evidence>
<sequence>CAFTSSLLGPDLFHLSNKNRRCAGDQTLFTGLYSLLAQQLPREPMEWRRSYGRAPKMIHLEANFVQFKEELLPKEGNKALLTFPFLHIYWTDCCDTETYKASVKEDMQRWQGVLRLHGSSDWLIVVVESDGKKKNKTNILPRTSIMDKIRNDFCNKQSDRCVALSDPLRESSRSQESWSSFLTKLRTLLLMSFTKNLGRFEDDMRTLREKRTEPGWSFCDYFMVQEELAFVFEMLQQYEDALVQYDELDALFTQYVLNFGAGGTFNNGAWQRTNSYFIKREKMKLRDLFSESDSLLFFFMYVVVQVSVVQGALDCWVFLSCLEVLHRIEGCCDRAQLEANFSHTVGLWTYATEKLKSLGYMCGLVSENGPNSEELNRTVDLLAGLGAERPETANSPQSPYKKLKEALSSVESFEKHYLELSHAALEMYRAIGRMRSARLVGKSLAEFYMRKGDAQTAQTFLLDSLKSYTSEGWSLPVTHTRKQIAECQKQLQQTEDYLQTSALLASDANLTDEERKHYCQEILTFANQASENKDQRVALSMSSFAQLRELRFQPAAATVHVGAALQLELRLCSLMPVPVQLEQVAASVHFSLEQPGTRPGPVGSQRRTGVSPDGTVTFPATSPSYGPPQSSAAAALELYEMQDRSPSDNTLNSTGVMCKNVHLLLRSNDSTTSLDMSRGSASALTMEDGAQMLKTSDVTLLPGSNSIVFSSMQAGTYTLRQLCATVGRVQFVLPHIYPIVQYDVYSQEPQLTIEPLTDNLLAGLPQRVKFTIVTGHYTVKKGDALQLTNSTSMPILHSSSCSACILSSTEELVGEAALSIQASEKVTSISLPPTPPYHILEFQLEVLCHIPPSPTRAESERLTNGEVRHRPKSRTRYNSGMASIDQKVSIDCPWSIYSILISLTFYTPFRAKHSLLSAGKRSYIQVCLQNVSDTNFCIANQTLTELQHTPSLELLSLNAKSRQLVYSKQCLYSLWEMKWSRETLPPCLQCVFNASFSPADAPDTALKPYSYEFQLERVSTLYTVKADIQPAVGEEQCRAGSLCRLEVSITRLTDATEAEREDEEAIETEGLRTTKLMYEVVDNSSHWAVCGKSSGLVSMPVAAMATHKVQMEVMPLFAGKLPFPSIKVFKYLPHTAPPMTQPDTDSCLENDNLSLLDKGLEDQADTASLRSRGSVHSLGSSDHQQQQRSVPMPRLDPFSPGQVFNCSLTRQVLVLPSTDDHVLEVNVT</sequence>
<accession>A0A8B9JEA5</accession>
<keyword evidence="3" id="KW-0333">Golgi apparatus</keyword>
<evidence type="ECO:0000313" key="8">
    <source>
        <dbReference type="Ensembl" id="ENSAMXP00005020279.1"/>
    </source>
</evidence>
<evidence type="ECO:0000259" key="6">
    <source>
        <dbReference type="Pfam" id="PF23036"/>
    </source>
</evidence>
<dbReference type="InterPro" id="IPR056913">
    <property type="entry name" value="TRAPPC10/Trs130_N"/>
</dbReference>
<feature type="compositionally biased region" description="Basic and acidic residues" evidence="4">
    <location>
        <begin position="857"/>
        <end position="868"/>
    </location>
</feature>
<comment type="subcellular location">
    <subcellularLocation>
        <location evidence="1">Golgi apparatus</location>
    </subcellularLocation>
</comment>
<dbReference type="PANTHER" id="PTHR13251:SF3">
    <property type="entry name" value="TRAFFICKING PROTEIN PARTICLE COMPLEX SUBUNIT 10"/>
    <property type="match status" value="1"/>
</dbReference>
<dbReference type="InterPro" id="IPR045126">
    <property type="entry name" value="TRAPPC10/Trs130"/>
</dbReference>
<dbReference type="GO" id="GO:0005829">
    <property type="term" value="C:cytosol"/>
    <property type="evidence" value="ECO:0007669"/>
    <property type="project" value="GOC"/>
</dbReference>
<dbReference type="GO" id="GO:1990071">
    <property type="term" value="C:TRAPPII protein complex"/>
    <property type="evidence" value="ECO:0007669"/>
    <property type="project" value="InterPro"/>
</dbReference>
<feature type="region of interest" description="Disordered" evidence="4">
    <location>
        <begin position="1165"/>
        <end position="1196"/>
    </location>
</feature>
<feature type="domain" description="TRAPPC10 Ig-like" evidence="7">
    <location>
        <begin position="750"/>
        <end position="905"/>
    </location>
</feature>
<feature type="domain" description="TRAPPC10/Trs130 C-terminal" evidence="5">
    <location>
        <begin position="985"/>
        <end position="1215"/>
    </location>
</feature>
<protein>
    <submittedName>
        <fullName evidence="8">Trafficking protein particle complex 10</fullName>
    </submittedName>
</protein>
<reference evidence="8" key="1">
    <citation type="submission" date="2025-08" db="UniProtKB">
        <authorList>
            <consortium name="Ensembl"/>
        </authorList>
    </citation>
    <scope>IDENTIFICATION</scope>
</reference>
<feature type="region of interest" description="Disordered" evidence="4">
    <location>
        <begin position="855"/>
        <end position="874"/>
    </location>
</feature>
<proteinExistence type="predicted"/>
<organism evidence="8 9">
    <name type="scientific">Astyanax mexicanus</name>
    <name type="common">Blind cave fish</name>
    <name type="synonym">Astyanax fasciatus mexicanus</name>
    <dbReference type="NCBI Taxonomy" id="7994"/>
    <lineage>
        <taxon>Eukaryota</taxon>
        <taxon>Metazoa</taxon>
        <taxon>Chordata</taxon>
        <taxon>Craniata</taxon>
        <taxon>Vertebrata</taxon>
        <taxon>Euteleostomi</taxon>
        <taxon>Actinopterygii</taxon>
        <taxon>Neopterygii</taxon>
        <taxon>Teleostei</taxon>
        <taxon>Ostariophysi</taxon>
        <taxon>Characiformes</taxon>
        <taxon>Characoidei</taxon>
        <taxon>Acestrorhamphidae</taxon>
        <taxon>Acestrorhamphinae</taxon>
        <taxon>Astyanax</taxon>
    </lineage>
</organism>
<dbReference type="GO" id="GO:0034498">
    <property type="term" value="P:early endosome to Golgi transport"/>
    <property type="evidence" value="ECO:0007669"/>
    <property type="project" value="TreeGrafter"/>
</dbReference>
<keyword evidence="2" id="KW-0813">Transport</keyword>
<evidence type="ECO:0000259" key="7">
    <source>
        <dbReference type="Pfam" id="PF23604"/>
    </source>
</evidence>